<evidence type="ECO:0000259" key="11">
    <source>
        <dbReference type="PROSITE" id="PS50110"/>
    </source>
</evidence>
<dbReference type="Pfam" id="PF02895">
    <property type="entry name" value="H-kinase_dim"/>
    <property type="match status" value="1"/>
</dbReference>
<evidence type="ECO:0000256" key="3">
    <source>
        <dbReference type="ARBA" id="ARBA00022553"/>
    </source>
</evidence>
<dbReference type="EMBL" id="JBHUII010000013">
    <property type="protein sequence ID" value="MFD2207988.1"/>
    <property type="molecule type" value="Genomic_DNA"/>
</dbReference>
<feature type="domain" description="HPt" evidence="13">
    <location>
        <begin position="1"/>
        <end position="101"/>
    </location>
</feature>
<evidence type="ECO:0000259" key="10">
    <source>
        <dbReference type="PROSITE" id="PS50109"/>
    </source>
</evidence>
<dbReference type="InterPro" id="IPR036061">
    <property type="entry name" value="CheW-like_dom_sf"/>
</dbReference>
<evidence type="ECO:0000313" key="14">
    <source>
        <dbReference type="EMBL" id="MFD2207988.1"/>
    </source>
</evidence>
<dbReference type="Pfam" id="PF02518">
    <property type="entry name" value="HATPase_c"/>
    <property type="match status" value="1"/>
</dbReference>
<evidence type="ECO:0000256" key="1">
    <source>
        <dbReference type="ARBA" id="ARBA00000085"/>
    </source>
</evidence>
<gene>
    <name evidence="14" type="ORF">ACFSKO_20415</name>
</gene>
<dbReference type="RefSeq" id="WP_380255170.1">
    <property type="nucleotide sequence ID" value="NZ_JBHUII010000013.1"/>
</dbReference>
<dbReference type="Gene3D" id="1.10.287.560">
    <property type="entry name" value="Histidine kinase CheA-like, homodimeric domain"/>
    <property type="match status" value="1"/>
</dbReference>
<dbReference type="SUPFAM" id="SSF50341">
    <property type="entry name" value="CheW-like"/>
    <property type="match status" value="2"/>
</dbReference>
<dbReference type="Gene3D" id="2.30.30.40">
    <property type="entry name" value="SH3 Domains"/>
    <property type="match status" value="1"/>
</dbReference>
<feature type="modified residue" description="Phosphohistidine" evidence="7">
    <location>
        <position position="44"/>
    </location>
</feature>
<evidence type="ECO:0000259" key="12">
    <source>
        <dbReference type="PROSITE" id="PS50851"/>
    </source>
</evidence>
<evidence type="ECO:0000256" key="5">
    <source>
        <dbReference type="ARBA" id="ARBA00022777"/>
    </source>
</evidence>
<dbReference type="SUPFAM" id="SSF47226">
    <property type="entry name" value="Histidine-containing phosphotransfer domain, HPT domain"/>
    <property type="match status" value="1"/>
</dbReference>
<organism evidence="14 15">
    <name type="scientific">Kiloniella antarctica</name>
    <dbReference type="NCBI Taxonomy" id="1550907"/>
    <lineage>
        <taxon>Bacteria</taxon>
        <taxon>Pseudomonadati</taxon>
        <taxon>Pseudomonadota</taxon>
        <taxon>Alphaproteobacteria</taxon>
        <taxon>Rhodospirillales</taxon>
        <taxon>Kiloniellaceae</taxon>
        <taxon>Kiloniella</taxon>
    </lineage>
</organism>
<feature type="domain" description="Response regulatory" evidence="11">
    <location>
        <begin position="786"/>
        <end position="903"/>
    </location>
</feature>
<dbReference type="InterPro" id="IPR036641">
    <property type="entry name" value="HPT_dom_sf"/>
</dbReference>
<dbReference type="Gene3D" id="3.30.565.10">
    <property type="entry name" value="Histidine kinase-like ATPase, C-terminal domain"/>
    <property type="match status" value="1"/>
</dbReference>
<reference evidence="15" key="1">
    <citation type="journal article" date="2019" name="Int. J. Syst. Evol. Microbiol.">
        <title>The Global Catalogue of Microorganisms (GCM) 10K type strain sequencing project: providing services to taxonomists for standard genome sequencing and annotation.</title>
        <authorList>
            <consortium name="The Broad Institute Genomics Platform"/>
            <consortium name="The Broad Institute Genome Sequencing Center for Infectious Disease"/>
            <person name="Wu L."/>
            <person name="Ma J."/>
        </authorList>
    </citation>
    <scope>NUCLEOTIDE SEQUENCE [LARGE SCALE GENOMIC DNA]</scope>
    <source>
        <strain evidence="15">CGMCC 4.7192</strain>
    </source>
</reference>
<dbReference type="SUPFAM" id="SSF52172">
    <property type="entry name" value="CheY-like"/>
    <property type="match status" value="1"/>
</dbReference>
<keyword evidence="3 8" id="KW-0597">Phosphoprotein</keyword>
<evidence type="ECO:0000313" key="15">
    <source>
        <dbReference type="Proteomes" id="UP001597294"/>
    </source>
</evidence>
<dbReference type="InterPro" id="IPR002545">
    <property type="entry name" value="CheW-lke_dom"/>
</dbReference>
<comment type="catalytic activity">
    <reaction evidence="1">
        <text>ATP + protein L-histidine = ADP + protein N-phospho-L-histidine.</text>
        <dbReference type="EC" id="2.7.13.3"/>
    </reaction>
</comment>
<dbReference type="InterPro" id="IPR003594">
    <property type="entry name" value="HATPase_dom"/>
</dbReference>
<dbReference type="Pfam" id="PF00072">
    <property type="entry name" value="Response_reg"/>
    <property type="match status" value="1"/>
</dbReference>
<dbReference type="SUPFAM" id="SSF55874">
    <property type="entry name" value="ATPase domain of HSP90 chaperone/DNA topoisomerase II/histidine kinase"/>
    <property type="match status" value="1"/>
</dbReference>
<dbReference type="PANTHER" id="PTHR43395">
    <property type="entry name" value="SENSOR HISTIDINE KINASE CHEA"/>
    <property type="match status" value="1"/>
</dbReference>
<evidence type="ECO:0000256" key="4">
    <source>
        <dbReference type="ARBA" id="ARBA00022679"/>
    </source>
</evidence>
<keyword evidence="6" id="KW-0902">Two-component regulatory system</keyword>
<feature type="compositionally biased region" description="Acidic residues" evidence="9">
    <location>
        <begin position="143"/>
        <end position="160"/>
    </location>
</feature>
<comment type="caution">
    <text evidence="14">The sequence shown here is derived from an EMBL/GenBank/DDBJ whole genome shotgun (WGS) entry which is preliminary data.</text>
</comment>
<dbReference type="PANTHER" id="PTHR43395:SF1">
    <property type="entry name" value="CHEMOTAXIS PROTEIN CHEA"/>
    <property type="match status" value="1"/>
</dbReference>
<evidence type="ECO:0000256" key="9">
    <source>
        <dbReference type="SAM" id="MobiDB-lite"/>
    </source>
</evidence>
<dbReference type="InterPro" id="IPR036890">
    <property type="entry name" value="HATPase_C_sf"/>
</dbReference>
<evidence type="ECO:0000256" key="8">
    <source>
        <dbReference type="PROSITE-ProRule" id="PRU00169"/>
    </source>
</evidence>
<dbReference type="InterPro" id="IPR037006">
    <property type="entry name" value="CheA-like_homodim_sf"/>
</dbReference>
<dbReference type="SUPFAM" id="SSF47384">
    <property type="entry name" value="Homodimeric domain of signal transducing histidine kinase"/>
    <property type="match status" value="1"/>
</dbReference>
<dbReference type="InterPro" id="IPR004105">
    <property type="entry name" value="CheA-like_dim"/>
</dbReference>
<name>A0ABW5BP93_9PROT</name>
<keyword evidence="4" id="KW-0808">Transferase</keyword>
<dbReference type="InterPro" id="IPR001789">
    <property type="entry name" value="Sig_transdc_resp-reg_receiver"/>
</dbReference>
<dbReference type="CDD" id="cd16916">
    <property type="entry name" value="HATPase_CheA-like"/>
    <property type="match status" value="1"/>
</dbReference>
<evidence type="ECO:0000259" key="13">
    <source>
        <dbReference type="PROSITE" id="PS50894"/>
    </source>
</evidence>
<feature type="region of interest" description="Disordered" evidence="9">
    <location>
        <begin position="125"/>
        <end position="160"/>
    </location>
</feature>
<feature type="region of interest" description="Disordered" evidence="9">
    <location>
        <begin position="195"/>
        <end position="219"/>
    </location>
</feature>
<protein>
    <recommendedName>
        <fullName evidence="2">histidine kinase</fullName>
        <ecNumber evidence="2">2.7.13.3</ecNumber>
    </recommendedName>
</protein>
<dbReference type="InterPro" id="IPR008207">
    <property type="entry name" value="Sig_transdc_His_kin_Hpt_dom"/>
</dbReference>
<feature type="modified residue" description="4-aspartylphosphate" evidence="8">
    <location>
        <position position="836"/>
    </location>
</feature>
<feature type="domain" description="Histidine kinase" evidence="10">
    <location>
        <begin position="220"/>
        <end position="470"/>
    </location>
</feature>
<dbReference type="PROSITE" id="PS50894">
    <property type="entry name" value="HPT"/>
    <property type="match status" value="1"/>
</dbReference>
<dbReference type="SMART" id="SM00260">
    <property type="entry name" value="CheW"/>
    <property type="match status" value="1"/>
</dbReference>
<dbReference type="InterPro" id="IPR036097">
    <property type="entry name" value="HisK_dim/P_sf"/>
</dbReference>
<dbReference type="PROSITE" id="PS50851">
    <property type="entry name" value="CHEW"/>
    <property type="match status" value="2"/>
</dbReference>
<dbReference type="Proteomes" id="UP001597294">
    <property type="component" value="Unassembled WGS sequence"/>
</dbReference>
<dbReference type="InterPro" id="IPR005467">
    <property type="entry name" value="His_kinase_dom"/>
</dbReference>
<dbReference type="EC" id="2.7.13.3" evidence="2"/>
<sequence length="909" mass="98556">MDDLLSEFLTETSEGLTTLDVELVKLEQNPNDSELLGNIFRLMHTIKGTCGFLGLPRLESVAHAGENIMNKFRDKELSVTPAGVSLILECLDQIRDILQTLEATEKEPEGDDTDLINRLNAHAEGGDQAAIPEAAPAPVSDTTDADMGDAVDDDDEEDELEKAFRLALGPDELAAQAAEAAAPEPIAEVVELKPEPTPAPKAAPKNAAPAAPAAEASSSVANQSIRVSVDVLENLMTMVSELVLTRNQTLQILRAHKESDFATPLQRLNHVVSDLQEGVMKTRMQPIGNAWAKLPRIIRDLSHELDKKIDLVMKGAETELDRQVLELIKDPLTHMVRNSADHGLETPSERLAAGKPETGQVILNAFHEGGHIIIQISDDGKGLNTNRIREKCLENNLASEADLESMNDQQIQQFVFRAGFSTAAAVTAVSGRGVGMDVVRTNIEKIGGTVELSSTEGKGTIFTIKIPLTLAIVSALIVECCKERFAIPQLSVVELVRTSAHSEHKIEHINETPVLRLRNRLLPLVTLRDLLKLSDPDAEGEQGEVTEVREDNFIVVSQVGTYTFGIIVDRVFDTEEIVVKPVAPILRHIQLFSGNTILGDGAVVMILDPNGIAAATGEIAVADTDMGGYEDRHAAAGEEKVAMLVFKSGTGAPKAVPLALIARLEEIDLAKVESSGGQHVVQYRGQLMPLIPMQSDMQLEAEGRQPVLVFSDRERSMGLVVDEIIDIVEDRMNVELSGEKEGYIGSAIIAEKATDVVDAGYFLTQAFPDWFGSDAGKENFESDRSRILLVDDSPFFRNLLMPMLSVAGYEVKAVESASEALALCEEGLIFDVIISDIEMPGMNGFEFAQAVQEDHRWSKIPMVALSAFASPSDLVKGRAAGFRDYVSKTDRGALLTTLQDTIADLKGAA</sequence>
<dbReference type="Pfam" id="PF01584">
    <property type="entry name" value="CheW"/>
    <property type="match status" value="2"/>
</dbReference>
<dbReference type="Pfam" id="PF01627">
    <property type="entry name" value="Hpt"/>
    <property type="match status" value="1"/>
</dbReference>
<dbReference type="SMART" id="SM00448">
    <property type="entry name" value="REC"/>
    <property type="match status" value="1"/>
</dbReference>
<proteinExistence type="predicted"/>
<accession>A0ABW5BP93</accession>
<dbReference type="InterPro" id="IPR051315">
    <property type="entry name" value="Bact_Chemotaxis_CheA"/>
</dbReference>
<dbReference type="Gene3D" id="2.40.50.180">
    <property type="entry name" value="CheA-289, Domain 4"/>
    <property type="match status" value="1"/>
</dbReference>
<evidence type="ECO:0000256" key="6">
    <source>
        <dbReference type="ARBA" id="ARBA00023012"/>
    </source>
</evidence>
<evidence type="ECO:0000256" key="7">
    <source>
        <dbReference type="PROSITE-ProRule" id="PRU00110"/>
    </source>
</evidence>
<dbReference type="SMART" id="SM00387">
    <property type="entry name" value="HATPase_c"/>
    <property type="match status" value="1"/>
</dbReference>
<feature type="domain" description="CheW-like" evidence="12">
    <location>
        <begin position="472"/>
        <end position="618"/>
    </location>
</feature>
<feature type="domain" description="CheW-like" evidence="12">
    <location>
        <begin position="640"/>
        <end position="768"/>
    </location>
</feature>
<dbReference type="PROSITE" id="PS50109">
    <property type="entry name" value="HIS_KIN"/>
    <property type="match status" value="1"/>
</dbReference>
<dbReference type="InterPro" id="IPR011006">
    <property type="entry name" value="CheY-like_superfamily"/>
</dbReference>
<dbReference type="SMART" id="SM01231">
    <property type="entry name" value="H-kinase_dim"/>
    <property type="match status" value="1"/>
</dbReference>
<dbReference type="InterPro" id="IPR004358">
    <property type="entry name" value="Sig_transdc_His_kin-like_C"/>
</dbReference>
<keyword evidence="5" id="KW-0418">Kinase</keyword>
<dbReference type="CDD" id="cd00088">
    <property type="entry name" value="HPT"/>
    <property type="match status" value="1"/>
</dbReference>
<evidence type="ECO:0000256" key="2">
    <source>
        <dbReference type="ARBA" id="ARBA00012438"/>
    </source>
</evidence>
<dbReference type="Gene3D" id="1.20.120.160">
    <property type="entry name" value="HPT domain"/>
    <property type="match status" value="1"/>
</dbReference>
<keyword evidence="15" id="KW-1185">Reference proteome</keyword>
<dbReference type="PROSITE" id="PS50110">
    <property type="entry name" value="RESPONSE_REGULATORY"/>
    <property type="match status" value="1"/>
</dbReference>
<dbReference type="SMART" id="SM00073">
    <property type="entry name" value="HPT"/>
    <property type="match status" value="1"/>
</dbReference>
<dbReference type="PRINTS" id="PR00344">
    <property type="entry name" value="BCTRLSENSOR"/>
</dbReference>
<feature type="compositionally biased region" description="Low complexity" evidence="9">
    <location>
        <begin position="202"/>
        <end position="216"/>
    </location>
</feature>
<dbReference type="Gene3D" id="3.40.50.2300">
    <property type="match status" value="1"/>
</dbReference>